<gene>
    <name evidence="14" type="primary">gspD</name>
    <name evidence="14" type="ORF">N4G40_04575</name>
</gene>
<keyword evidence="5" id="KW-0812">Transmembrane</keyword>
<feature type="domain" description="Type II/III secretion system secretin-like" evidence="11">
    <location>
        <begin position="420"/>
        <end position="583"/>
    </location>
</feature>
<evidence type="ECO:0000313" key="14">
    <source>
        <dbReference type="EMBL" id="MDZ7277558.1"/>
    </source>
</evidence>
<keyword evidence="4" id="KW-1134">Transmembrane beta strand</keyword>
<evidence type="ECO:0000313" key="15">
    <source>
        <dbReference type="Proteomes" id="UP001288620"/>
    </source>
</evidence>
<dbReference type="InterPro" id="IPR004846">
    <property type="entry name" value="T2SS/T3SS_dom"/>
</dbReference>
<evidence type="ECO:0000256" key="8">
    <source>
        <dbReference type="ARBA" id="ARBA00023136"/>
    </source>
</evidence>
<dbReference type="InterPro" id="IPR013356">
    <property type="entry name" value="T2SS_GspD"/>
</dbReference>
<keyword evidence="9" id="KW-0998">Cell outer membrane</keyword>
<evidence type="ECO:0000256" key="5">
    <source>
        <dbReference type="ARBA" id="ARBA00022692"/>
    </source>
</evidence>
<keyword evidence="7" id="KW-0653">Protein transport</keyword>
<dbReference type="Gene3D" id="3.30.1370.120">
    <property type="match status" value="3"/>
</dbReference>
<keyword evidence="15" id="KW-1185">Reference proteome</keyword>
<dbReference type="PRINTS" id="PR00811">
    <property type="entry name" value="BCTERIALGSPD"/>
</dbReference>
<comment type="similarity">
    <text evidence="2">Belongs to the bacterial secretin family. GSP D subfamily.</text>
</comment>
<feature type="domain" description="GspD-like N0" evidence="13">
    <location>
        <begin position="38"/>
        <end position="107"/>
    </location>
</feature>
<dbReference type="PANTHER" id="PTHR30332:SF24">
    <property type="entry name" value="SECRETIN GSPD-RELATED"/>
    <property type="match status" value="1"/>
</dbReference>
<dbReference type="EMBL" id="JAOBTT010000001">
    <property type="protein sequence ID" value="MDZ7277558.1"/>
    <property type="molecule type" value="Genomic_DNA"/>
</dbReference>
<evidence type="ECO:0000256" key="7">
    <source>
        <dbReference type="ARBA" id="ARBA00022927"/>
    </source>
</evidence>
<dbReference type="NCBIfam" id="TIGR02517">
    <property type="entry name" value="type_II_gspD"/>
    <property type="match status" value="1"/>
</dbReference>
<evidence type="ECO:0000256" key="9">
    <source>
        <dbReference type="ARBA" id="ARBA00023237"/>
    </source>
</evidence>
<dbReference type="PROSITE" id="PS00875">
    <property type="entry name" value="T2SP_D"/>
    <property type="match status" value="1"/>
</dbReference>
<evidence type="ECO:0000259" key="12">
    <source>
        <dbReference type="Pfam" id="PF03958"/>
    </source>
</evidence>
<dbReference type="InterPro" id="IPR049371">
    <property type="entry name" value="GspD-like_N0"/>
</dbReference>
<dbReference type="Proteomes" id="UP001288620">
    <property type="component" value="Unassembled WGS sequence"/>
</dbReference>
<evidence type="ECO:0000256" key="6">
    <source>
        <dbReference type="ARBA" id="ARBA00022729"/>
    </source>
</evidence>
<reference evidence="15" key="1">
    <citation type="submission" date="2023-07" db="EMBL/GenBank/DDBJ databases">
        <title>Structural and functional analysis of rice phyllospheric bacteria for their antimicrobial properties and defense elicitation against blast disease.</title>
        <authorList>
            <person name="Sahu K.P."/>
            <person name="Asharani P."/>
            <person name="Kumar M."/>
            <person name="Reddy B."/>
            <person name="Kumar A."/>
        </authorList>
    </citation>
    <scope>NUCLEOTIDE SEQUENCE [LARGE SCALE GENOMIC DNA]</scope>
    <source>
        <strain evidence="15">OsEp_Plm_30P10</strain>
    </source>
</reference>
<dbReference type="Pfam" id="PF00263">
    <property type="entry name" value="Secretin"/>
    <property type="match status" value="1"/>
</dbReference>
<evidence type="ECO:0000256" key="1">
    <source>
        <dbReference type="ARBA" id="ARBA00004442"/>
    </source>
</evidence>
<feature type="domain" description="NolW-like" evidence="12">
    <location>
        <begin position="134"/>
        <end position="194"/>
    </location>
</feature>
<dbReference type="InterPro" id="IPR038591">
    <property type="entry name" value="NolW-like_sf"/>
</dbReference>
<dbReference type="Pfam" id="PF03958">
    <property type="entry name" value="Secretin_N"/>
    <property type="match status" value="3"/>
</dbReference>
<dbReference type="InterPro" id="IPR050810">
    <property type="entry name" value="Bact_Secretion_Sys_Channel"/>
</dbReference>
<dbReference type="RefSeq" id="WP_322541654.1">
    <property type="nucleotide sequence ID" value="NZ_JAOBTT010000001.1"/>
</dbReference>
<dbReference type="InterPro" id="IPR004845">
    <property type="entry name" value="T2SS_GspD_CS"/>
</dbReference>
<feature type="domain" description="NolW-like" evidence="12">
    <location>
        <begin position="270"/>
        <end position="348"/>
    </location>
</feature>
<evidence type="ECO:0000259" key="13">
    <source>
        <dbReference type="Pfam" id="PF21305"/>
    </source>
</evidence>
<dbReference type="InterPro" id="IPR001775">
    <property type="entry name" value="GspD/PilQ"/>
</dbReference>
<dbReference type="InterPro" id="IPR005644">
    <property type="entry name" value="NolW-like"/>
</dbReference>
<feature type="domain" description="NolW-like" evidence="12">
    <location>
        <begin position="199"/>
        <end position="264"/>
    </location>
</feature>
<keyword evidence="6" id="KW-0732">Signal</keyword>
<proteinExistence type="inferred from homology"/>
<evidence type="ECO:0000256" key="2">
    <source>
        <dbReference type="ARBA" id="ARBA00006980"/>
    </source>
</evidence>
<organism evidence="14 15">
    <name type="scientific">Pantoea eucrina</name>
    <dbReference type="NCBI Taxonomy" id="472693"/>
    <lineage>
        <taxon>Bacteria</taxon>
        <taxon>Pseudomonadati</taxon>
        <taxon>Pseudomonadota</taxon>
        <taxon>Gammaproteobacteria</taxon>
        <taxon>Enterobacterales</taxon>
        <taxon>Erwiniaceae</taxon>
        <taxon>Pantoea</taxon>
    </lineage>
</organism>
<comment type="caution">
    <text evidence="14">The sequence shown here is derived from an EMBL/GenBank/DDBJ whole genome shotgun (WGS) entry which is preliminary data.</text>
</comment>
<comment type="subcellular location">
    <subcellularLocation>
        <location evidence="1 10">Cell outer membrane</location>
    </subcellularLocation>
</comment>
<evidence type="ECO:0000259" key="11">
    <source>
        <dbReference type="Pfam" id="PF00263"/>
    </source>
</evidence>
<dbReference type="PANTHER" id="PTHR30332">
    <property type="entry name" value="PROBABLE GENERAL SECRETION PATHWAY PROTEIN D"/>
    <property type="match status" value="1"/>
</dbReference>
<accession>A0ABU5LC82</accession>
<keyword evidence="3 10" id="KW-0813">Transport</keyword>
<name>A0ABU5LC82_9GAMM</name>
<keyword evidence="8" id="KW-0472">Membrane</keyword>
<evidence type="ECO:0000256" key="10">
    <source>
        <dbReference type="RuleBase" id="RU004004"/>
    </source>
</evidence>
<sequence>MLFYQKTCNVISPPFTSALFFFFLLFTAPLRAENFEANFKNTDIGEFINTVSRNLNKTIILDPTVKGNVSVRSDEKLSADQYYQFFLSVLEVYGFAVIPMDNNLLKVIPAKNAKSSPLPLVSASGARAGDALVSRVVPLRHVTAKDLAPLLRQLNDMGAGSVVHYDPTNVILMTGRAAVIDHLAAIIESVDRAPDDAVERVVLENASAPQVAELLNNLAEDRPGAPASAKAVADSRTNTLLISGQSASRDTLSRAARALDSKNSQRSSAKVIYLKHAKAENLLEVLTGIDTQVGDQPAASRAQAAVTMQKEVVVKADKHTNALVINAPPDVLNEMESIIHQLDIDRAQVLVEAIIVELQDAEAQALGIQWFNTESGGTFFPGAGSSVIGLTTGTLGQALAKTNGLAAGFYRGNWAGLFTALQTHSRNNILATPSIVTLDNVEAEFNVGQDVPVLTGSQSASGNSILQSVSRRTVGIKLKVKPQINTGDAVLMDIEQEVSSVQEESNNNSLGPTFNTRTVRNSVRVGSGETVVVGGLLDNSRSSGRNSVPLLGKIPLIGALFRASTDKDSKRNLMLFIRPTVIRSERDFRATTRLQHSKLSADVGHSVPQLSAQDEPASMRTAVEGMADVLFSRQRNHDAVQETTRLIDNFYQDRGR</sequence>
<protein>
    <submittedName>
        <fullName evidence="14">Type II secretion system secretin GspD</fullName>
    </submittedName>
</protein>
<dbReference type="Pfam" id="PF21305">
    <property type="entry name" value="type_II_gspD_N0"/>
    <property type="match status" value="1"/>
</dbReference>
<evidence type="ECO:0000256" key="3">
    <source>
        <dbReference type="ARBA" id="ARBA00022448"/>
    </source>
</evidence>
<evidence type="ECO:0000256" key="4">
    <source>
        <dbReference type="ARBA" id="ARBA00022452"/>
    </source>
</evidence>